<dbReference type="Proteomes" id="UP001321473">
    <property type="component" value="Unassembled WGS sequence"/>
</dbReference>
<keyword evidence="2" id="KW-1185">Reference proteome</keyword>
<evidence type="ECO:0000313" key="1">
    <source>
        <dbReference type="EMBL" id="KAK8761345.1"/>
    </source>
</evidence>
<organism evidence="1 2">
    <name type="scientific">Amblyomma americanum</name>
    <name type="common">Lone star tick</name>
    <dbReference type="NCBI Taxonomy" id="6943"/>
    <lineage>
        <taxon>Eukaryota</taxon>
        <taxon>Metazoa</taxon>
        <taxon>Ecdysozoa</taxon>
        <taxon>Arthropoda</taxon>
        <taxon>Chelicerata</taxon>
        <taxon>Arachnida</taxon>
        <taxon>Acari</taxon>
        <taxon>Parasitiformes</taxon>
        <taxon>Ixodida</taxon>
        <taxon>Ixodoidea</taxon>
        <taxon>Ixodidae</taxon>
        <taxon>Amblyomminae</taxon>
        <taxon>Amblyomma</taxon>
    </lineage>
</organism>
<comment type="caution">
    <text evidence="1">The sequence shown here is derived from an EMBL/GenBank/DDBJ whole genome shotgun (WGS) entry which is preliminary data.</text>
</comment>
<gene>
    <name evidence="1" type="ORF">V5799_027388</name>
</gene>
<evidence type="ECO:0000313" key="2">
    <source>
        <dbReference type="Proteomes" id="UP001321473"/>
    </source>
</evidence>
<dbReference type="AlphaFoldDB" id="A0AAQ4DFV5"/>
<accession>A0AAQ4DFV5</accession>
<reference evidence="1 2" key="1">
    <citation type="journal article" date="2023" name="Arcadia Sci">
        <title>De novo assembly of a long-read Amblyomma americanum tick genome.</title>
        <authorList>
            <person name="Chou S."/>
            <person name="Poskanzer K.E."/>
            <person name="Rollins M."/>
            <person name="Thuy-Boun P.S."/>
        </authorList>
    </citation>
    <scope>NUCLEOTIDE SEQUENCE [LARGE SCALE GENOMIC DNA]</scope>
    <source>
        <strain evidence="1">F_SG_1</strain>
        <tissue evidence="1">Salivary glands</tissue>
    </source>
</reference>
<sequence length="146" mass="16460">MAVSFTLHRKQSQREPPVLRLSARAHEYCFSLYIIAGLWLRVNFFGCILCEHAFEEHLRNIGIKRRACEMLLYQKMPDCEASSRRCSPELLVILLLEHGADQHARAFQGKTSLDLAPSPAVIQALNFLSRTYTCSAVSSPGPARIT</sequence>
<protein>
    <submittedName>
        <fullName evidence="1">Uncharacterized protein</fullName>
    </submittedName>
</protein>
<dbReference type="EMBL" id="JARKHS020031272">
    <property type="protein sequence ID" value="KAK8761345.1"/>
    <property type="molecule type" value="Genomic_DNA"/>
</dbReference>
<proteinExistence type="predicted"/>
<name>A0AAQ4DFV5_AMBAM</name>